<dbReference type="InterPro" id="IPR000985">
    <property type="entry name" value="Lectin_LegA_CS"/>
</dbReference>
<evidence type="ECO:0000256" key="18">
    <source>
        <dbReference type="ARBA" id="ARBA00023170"/>
    </source>
</evidence>
<dbReference type="GO" id="GO:0009626">
    <property type="term" value="P:plant-type hypersensitive response"/>
    <property type="evidence" value="ECO:0007669"/>
    <property type="project" value="UniProtKB-ARBA"/>
</dbReference>
<dbReference type="InterPro" id="IPR019825">
    <property type="entry name" value="Lectin_legB_Mn/Ca_BS"/>
</dbReference>
<sequence length="686" mass="76228">MVLCSPSSYHHQTQTSFSSISLLIKIIFFCLLLTKGNSVSFEFTSFPTKPLDLDLEGDAFINGFLQLTRNQAIGSLASSTGRATYKNPVQLWDAKTGRVTDFTTHFSFTIQAVNDSFYGDGLSFFIAPVESQLQNDSSGGFLALFSAETAFNKSANRIVAVEFDSYKNEWDPSSDHVGINVNSIVSDANVTWKSSIKDGRPANAWVSYNSTSKNLSVFLTYANNPKFSGNSSLYHIVDLKEILPERVKIGFSAATGRWVEIHNISYWSFNSTMEISGESKVGLTIGLVVGFGALVCVLVLLWYIFWRRSAAKRREEEEYDDSIDGEFGETGPKRFTYRELSYATNDFSEEGKLGQGGFGGVYRGLIRDSNTEVAVKRISKGSKQGKKEYVSEVKIISRLRHRNLVQLNGWCHTKGEFLLVYEYLPNGSLDNHLFGGKPTLTWTVRHRISLGLASSLLYLHEEWEQCVVHRDIKSSNVMLDSNFNAKLGDFGLARLADHESGLQTTMLAGTMGYMAPECVTTGKASKESDVYSFGVVALEICCGRKPIERNAEPSKVSLVEWVWDLYGKGQVLEAADIRLGMEFDERQMESLMVTGLWCCHPDPTFRPSIKQVVSVLNFEAPLPNLPSKLPVPMYFVPSFNISSTSYTSSSATSRSTQDKFQYSSSNYVSDSSTSPGVSIPLKFSQS</sequence>
<dbReference type="SUPFAM" id="SSF56112">
    <property type="entry name" value="Protein kinase-like (PK-like)"/>
    <property type="match status" value="1"/>
</dbReference>
<evidence type="ECO:0000256" key="14">
    <source>
        <dbReference type="ARBA" id="ARBA00022821"/>
    </source>
</evidence>
<dbReference type="FunFam" id="2.60.120.200:FF:000103">
    <property type="entry name" value="L-type lectin-domain containing receptor kinase IX.1"/>
    <property type="match status" value="1"/>
</dbReference>
<accession>A0A2P5D978</accession>
<evidence type="ECO:0000256" key="1">
    <source>
        <dbReference type="ARBA" id="ARBA00004251"/>
    </source>
</evidence>
<comment type="subunit">
    <text evidence="22">Interacts with ABCG40.</text>
</comment>
<dbReference type="CDD" id="cd14066">
    <property type="entry name" value="STKc_IRAK"/>
    <property type="match status" value="1"/>
</dbReference>
<protein>
    <recommendedName>
        <fullName evidence="5">non-specific serine/threonine protein kinase</fullName>
        <ecNumber evidence="5">2.7.11.1</ecNumber>
    </recommendedName>
</protein>
<dbReference type="InterPro" id="IPR008271">
    <property type="entry name" value="Ser/Thr_kinase_AS"/>
</dbReference>
<keyword evidence="7" id="KW-0723">Serine/threonine-protein kinase</keyword>
<evidence type="ECO:0000256" key="17">
    <source>
        <dbReference type="ARBA" id="ARBA00023136"/>
    </source>
</evidence>
<dbReference type="PROSITE" id="PS50011">
    <property type="entry name" value="PROTEIN_KINASE_DOM"/>
    <property type="match status" value="1"/>
</dbReference>
<dbReference type="Gene3D" id="2.60.120.200">
    <property type="match status" value="1"/>
</dbReference>
<keyword evidence="14" id="KW-0611">Plant defense</keyword>
<evidence type="ECO:0000256" key="7">
    <source>
        <dbReference type="ARBA" id="ARBA00022527"/>
    </source>
</evidence>
<gene>
    <name evidence="27" type="ORF">PanWU01x14_086330</name>
</gene>
<feature type="domain" description="Protein kinase" evidence="26">
    <location>
        <begin position="347"/>
        <end position="625"/>
    </location>
</feature>
<comment type="function">
    <text evidence="20">Involved in resistance response to the pathogenic oomycetes Phytophthora infestans and Phytophthora capsici.</text>
</comment>
<feature type="compositionally biased region" description="Low complexity" evidence="24">
    <location>
        <begin position="664"/>
        <end position="674"/>
    </location>
</feature>
<reference evidence="28" key="1">
    <citation type="submission" date="2016-06" db="EMBL/GenBank/DDBJ databases">
        <title>Parallel loss of symbiosis genes in relatives of nitrogen-fixing non-legume Parasponia.</title>
        <authorList>
            <person name="Van Velzen R."/>
            <person name="Holmer R."/>
            <person name="Bu F."/>
            <person name="Rutten L."/>
            <person name="Van Zeijl A."/>
            <person name="Liu W."/>
            <person name="Santuari L."/>
            <person name="Cao Q."/>
            <person name="Sharma T."/>
            <person name="Shen D."/>
            <person name="Roswanjaya Y."/>
            <person name="Wardhani T."/>
            <person name="Kalhor M.S."/>
            <person name="Jansen J."/>
            <person name="Van den Hoogen J."/>
            <person name="Gungor B."/>
            <person name="Hartog M."/>
            <person name="Hontelez J."/>
            <person name="Verver J."/>
            <person name="Yang W.-C."/>
            <person name="Schijlen E."/>
            <person name="Repin R."/>
            <person name="Schilthuizen M."/>
            <person name="Schranz E."/>
            <person name="Heidstra R."/>
            <person name="Miyata K."/>
            <person name="Fedorova E."/>
            <person name="Kohlen W."/>
            <person name="Bisseling T."/>
            <person name="Smit S."/>
            <person name="Geurts R."/>
        </authorList>
    </citation>
    <scope>NUCLEOTIDE SEQUENCE [LARGE SCALE GENOMIC DNA]</scope>
    <source>
        <strain evidence="28">cv. WU1-14</strain>
    </source>
</reference>
<dbReference type="FunFam" id="1.10.510.10:FF:000240">
    <property type="entry name" value="Lectin-domain containing receptor kinase A4.3"/>
    <property type="match status" value="1"/>
</dbReference>
<evidence type="ECO:0000256" key="5">
    <source>
        <dbReference type="ARBA" id="ARBA00012513"/>
    </source>
</evidence>
<feature type="region of interest" description="Disordered" evidence="24">
    <location>
        <begin position="664"/>
        <end position="686"/>
    </location>
</feature>
<dbReference type="InterPro" id="IPR017441">
    <property type="entry name" value="Protein_kinase_ATP_BS"/>
</dbReference>
<feature type="transmembrane region" description="Helical" evidence="25">
    <location>
        <begin position="281"/>
        <end position="305"/>
    </location>
</feature>
<keyword evidence="19" id="KW-0325">Glycoprotein</keyword>
<evidence type="ECO:0000256" key="4">
    <source>
        <dbReference type="ARBA" id="ARBA00010217"/>
    </source>
</evidence>
<keyword evidence="28" id="KW-1185">Reference proteome</keyword>
<evidence type="ECO:0000313" key="27">
    <source>
        <dbReference type="EMBL" id="PON69849.1"/>
    </source>
</evidence>
<name>A0A2P5D978_PARAD</name>
<dbReference type="Pfam" id="PF00139">
    <property type="entry name" value="Lectin_legB"/>
    <property type="match status" value="1"/>
</dbReference>
<comment type="subcellular location">
    <subcellularLocation>
        <location evidence="1">Cell membrane</location>
        <topology evidence="1">Single-pass type I membrane protein</topology>
    </subcellularLocation>
</comment>
<evidence type="ECO:0000256" key="22">
    <source>
        <dbReference type="ARBA" id="ARBA00063357"/>
    </source>
</evidence>
<proteinExistence type="inferred from homology"/>
<keyword evidence="12 23" id="KW-0547">Nucleotide-binding</keyword>
<dbReference type="InterPro" id="IPR013320">
    <property type="entry name" value="ConA-like_dom_sf"/>
</dbReference>
<keyword evidence="6" id="KW-1003">Cell membrane</keyword>
<keyword evidence="18" id="KW-0675">Receptor</keyword>
<keyword evidence="8" id="KW-0808">Transferase</keyword>
<dbReference type="InterPro" id="IPR001220">
    <property type="entry name" value="Legume_lectin_dom"/>
</dbReference>
<dbReference type="InterPro" id="IPR000719">
    <property type="entry name" value="Prot_kinase_dom"/>
</dbReference>
<evidence type="ECO:0000259" key="26">
    <source>
        <dbReference type="PROSITE" id="PS50011"/>
    </source>
</evidence>
<evidence type="ECO:0000256" key="10">
    <source>
        <dbReference type="ARBA" id="ARBA00022729"/>
    </source>
</evidence>
<evidence type="ECO:0000256" key="11">
    <source>
        <dbReference type="ARBA" id="ARBA00022734"/>
    </source>
</evidence>
<dbReference type="Gene3D" id="1.10.510.10">
    <property type="entry name" value="Transferase(Phosphotransferase) domain 1"/>
    <property type="match status" value="1"/>
</dbReference>
<dbReference type="GO" id="GO:0030246">
    <property type="term" value="F:carbohydrate binding"/>
    <property type="evidence" value="ECO:0007669"/>
    <property type="project" value="UniProtKB-KW"/>
</dbReference>
<dbReference type="GO" id="GO:0005524">
    <property type="term" value="F:ATP binding"/>
    <property type="evidence" value="ECO:0007669"/>
    <property type="project" value="UniProtKB-UniRule"/>
</dbReference>
<evidence type="ECO:0000256" key="2">
    <source>
        <dbReference type="ARBA" id="ARBA00007606"/>
    </source>
</evidence>
<dbReference type="Pfam" id="PF00069">
    <property type="entry name" value="Pkinase"/>
    <property type="match status" value="1"/>
</dbReference>
<dbReference type="Proteomes" id="UP000237105">
    <property type="component" value="Unassembled WGS sequence"/>
</dbReference>
<keyword evidence="16 25" id="KW-1133">Transmembrane helix</keyword>
<comment type="caution">
    <text evidence="27">The sequence shown here is derived from an EMBL/GenBank/DDBJ whole genome shotgun (WGS) entry which is preliminary data.</text>
</comment>
<dbReference type="PROSITE" id="PS00108">
    <property type="entry name" value="PROTEIN_KINASE_ST"/>
    <property type="match status" value="1"/>
</dbReference>
<dbReference type="AlphaFoldDB" id="A0A2P5D978"/>
<evidence type="ECO:0000256" key="6">
    <source>
        <dbReference type="ARBA" id="ARBA00022475"/>
    </source>
</evidence>
<evidence type="ECO:0000256" key="16">
    <source>
        <dbReference type="ARBA" id="ARBA00022989"/>
    </source>
</evidence>
<evidence type="ECO:0000256" key="20">
    <source>
        <dbReference type="ARBA" id="ARBA00058054"/>
    </source>
</evidence>
<comment type="function">
    <text evidence="21">Promotes hydrogen peroxide H(2)O(2) production and cell death.</text>
</comment>
<dbReference type="PANTHER" id="PTHR27007">
    <property type="match status" value="1"/>
</dbReference>
<dbReference type="Gene3D" id="3.30.200.20">
    <property type="entry name" value="Phosphorylase Kinase, domain 1"/>
    <property type="match status" value="1"/>
</dbReference>
<evidence type="ECO:0000256" key="24">
    <source>
        <dbReference type="SAM" id="MobiDB-lite"/>
    </source>
</evidence>
<comment type="similarity">
    <text evidence="3">In the N-terminal section; belongs to the leguminous lectin family.</text>
</comment>
<dbReference type="FunFam" id="3.30.200.20:FF:000168">
    <property type="entry name" value="L-type lectin-domain containing receptor kinase IX.1"/>
    <property type="match status" value="1"/>
</dbReference>
<keyword evidence="10" id="KW-0732">Signal</keyword>
<evidence type="ECO:0000256" key="12">
    <source>
        <dbReference type="ARBA" id="ARBA00022741"/>
    </source>
</evidence>
<evidence type="ECO:0000256" key="13">
    <source>
        <dbReference type="ARBA" id="ARBA00022777"/>
    </source>
</evidence>
<dbReference type="EC" id="2.7.11.1" evidence="5"/>
<organism evidence="27 28">
    <name type="scientific">Parasponia andersonii</name>
    <name type="common">Sponia andersonii</name>
    <dbReference type="NCBI Taxonomy" id="3476"/>
    <lineage>
        <taxon>Eukaryota</taxon>
        <taxon>Viridiplantae</taxon>
        <taxon>Streptophyta</taxon>
        <taxon>Embryophyta</taxon>
        <taxon>Tracheophyta</taxon>
        <taxon>Spermatophyta</taxon>
        <taxon>Magnoliopsida</taxon>
        <taxon>eudicotyledons</taxon>
        <taxon>Gunneridae</taxon>
        <taxon>Pentapetalae</taxon>
        <taxon>rosids</taxon>
        <taxon>fabids</taxon>
        <taxon>Rosales</taxon>
        <taxon>Cannabaceae</taxon>
        <taxon>Parasponia</taxon>
    </lineage>
</organism>
<evidence type="ECO:0000256" key="9">
    <source>
        <dbReference type="ARBA" id="ARBA00022692"/>
    </source>
</evidence>
<evidence type="ECO:0000256" key="23">
    <source>
        <dbReference type="PROSITE-ProRule" id="PRU10141"/>
    </source>
</evidence>
<evidence type="ECO:0000256" key="15">
    <source>
        <dbReference type="ARBA" id="ARBA00022840"/>
    </source>
</evidence>
<evidence type="ECO:0000256" key="8">
    <source>
        <dbReference type="ARBA" id="ARBA00022679"/>
    </source>
</evidence>
<evidence type="ECO:0000256" key="25">
    <source>
        <dbReference type="SAM" id="Phobius"/>
    </source>
</evidence>
<dbReference type="GO" id="GO:0005886">
    <property type="term" value="C:plasma membrane"/>
    <property type="evidence" value="ECO:0007669"/>
    <property type="project" value="UniProtKB-SubCell"/>
</dbReference>
<comment type="similarity">
    <text evidence="4">In the C-terminal section; belongs to the protein kinase superfamily. Ser/Thr protein kinase family.</text>
</comment>
<dbReference type="PROSITE" id="PS00308">
    <property type="entry name" value="LECTIN_LEGUME_ALPHA"/>
    <property type="match status" value="1"/>
</dbReference>
<dbReference type="InterPro" id="IPR011009">
    <property type="entry name" value="Kinase-like_dom_sf"/>
</dbReference>
<keyword evidence="9 25" id="KW-0812">Transmembrane</keyword>
<dbReference type="EMBL" id="JXTB01000054">
    <property type="protein sequence ID" value="PON69849.1"/>
    <property type="molecule type" value="Genomic_DNA"/>
</dbReference>
<dbReference type="SMART" id="SM00220">
    <property type="entry name" value="S_TKc"/>
    <property type="match status" value="1"/>
</dbReference>
<dbReference type="SUPFAM" id="SSF49899">
    <property type="entry name" value="Concanavalin A-like lectins/glucanases"/>
    <property type="match status" value="1"/>
</dbReference>
<keyword evidence="15 23" id="KW-0067">ATP-binding</keyword>
<evidence type="ECO:0000313" key="28">
    <source>
        <dbReference type="Proteomes" id="UP000237105"/>
    </source>
</evidence>
<keyword evidence="17 25" id="KW-0472">Membrane</keyword>
<evidence type="ECO:0000256" key="21">
    <source>
        <dbReference type="ARBA" id="ARBA00058818"/>
    </source>
</evidence>
<dbReference type="CDD" id="cd06899">
    <property type="entry name" value="lectin_legume_LecRK_Arcelin_ConA"/>
    <property type="match status" value="1"/>
</dbReference>
<dbReference type="InterPro" id="IPR050528">
    <property type="entry name" value="L-type_Lectin-RKs"/>
</dbReference>
<dbReference type="GO" id="GO:0004674">
    <property type="term" value="F:protein serine/threonine kinase activity"/>
    <property type="evidence" value="ECO:0007669"/>
    <property type="project" value="UniProtKB-KW"/>
</dbReference>
<evidence type="ECO:0000256" key="3">
    <source>
        <dbReference type="ARBA" id="ARBA00008536"/>
    </source>
</evidence>
<comment type="similarity">
    <text evidence="2">Belongs to the leguminous lectin family.</text>
</comment>
<dbReference type="PROSITE" id="PS00107">
    <property type="entry name" value="PROTEIN_KINASE_ATP"/>
    <property type="match status" value="1"/>
</dbReference>
<dbReference type="PROSITE" id="PS00307">
    <property type="entry name" value="LECTIN_LEGUME_BETA"/>
    <property type="match status" value="1"/>
</dbReference>
<keyword evidence="13 27" id="KW-0418">Kinase</keyword>
<evidence type="ECO:0000256" key="19">
    <source>
        <dbReference type="ARBA" id="ARBA00023180"/>
    </source>
</evidence>
<keyword evidence="11" id="KW-0430">Lectin</keyword>
<dbReference type="STRING" id="3476.A0A2P5D978"/>
<dbReference type="GO" id="GO:0002229">
    <property type="term" value="P:defense response to oomycetes"/>
    <property type="evidence" value="ECO:0007669"/>
    <property type="project" value="UniProtKB-ARBA"/>
</dbReference>
<feature type="binding site" evidence="23">
    <location>
        <position position="376"/>
    </location>
    <ligand>
        <name>ATP</name>
        <dbReference type="ChEBI" id="CHEBI:30616"/>
    </ligand>
</feature>
<dbReference type="OrthoDB" id="2014828at2759"/>